<dbReference type="Proteomes" id="UP000299102">
    <property type="component" value="Unassembled WGS sequence"/>
</dbReference>
<sequence length="155" mass="16923">MKPRGPIAPTHPKRFRIQRVTTRPLLLRLRWASVAPAAVTAGDALCPLSAGTRAGCRGRALALPADRCSITMWDDRGTLGVTLSSLIRMKRTRSAYMYACYVPDSRVRRICMRFVYQTWLSAGRGLPTTVVISAMTTSGTGGLTHFLRDGANGLT</sequence>
<accession>A0A4C1W7M3</accession>
<name>A0A4C1W7M3_EUMVA</name>
<comment type="caution">
    <text evidence="1">The sequence shown here is derived from an EMBL/GenBank/DDBJ whole genome shotgun (WGS) entry which is preliminary data.</text>
</comment>
<evidence type="ECO:0000313" key="2">
    <source>
        <dbReference type="Proteomes" id="UP000299102"/>
    </source>
</evidence>
<dbReference type="AlphaFoldDB" id="A0A4C1W7M3"/>
<reference evidence="1 2" key="1">
    <citation type="journal article" date="2019" name="Commun. Biol.">
        <title>The bagworm genome reveals a unique fibroin gene that provides high tensile strength.</title>
        <authorList>
            <person name="Kono N."/>
            <person name="Nakamura H."/>
            <person name="Ohtoshi R."/>
            <person name="Tomita M."/>
            <person name="Numata K."/>
            <person name="Arakawa K."/>
        </authorList>
    </citation>
    <scope>NUCLEOTIDE SEQUENCE [LARGE SCALE GENOMIC DNA]</scope>
</reference>
<protein>
    <submittedName>
        <fullName evidence="1">Uncharacterized protein</fullName>
    </submittedName>
</protein>
<dbReference type="EMBL" id="BGZK01000494">
    <property type="protein sequence ID" value="GBP47071.1"/>
    <property type="molecule type" value="Genomic_DNA"/>
</dbReference>
<gene>
    <name evidence="1" type="ORF">EVAR_29674_1</name>
</gene>
<proteinExistence type="predicted"/>
<organism evidence="1 2">
    <name type="scientific">Eumeta variegata</name>
    <name type="common">Bagworm moth</name>
    <name type="synonym">Eumeta japonica</name>
    <dbReference type="NCBI Taxonomy" id="151549"/>
    <lineage>
        <taxon>Eukaryota</taxon>
        <taxon>Metazoa</taxon>
        <taxon>Ecdysozoa</taxon>
        <taxon>Arthropoda</taxon>
        <taxon>Hexapoda</taxon>
        <taxon>Insecta</taxon>
        <taxon>Pterygota</taxon>
        <taxon>Neoptera</taxon>
        <taxon>Endopterygota</taxon>
        <taxon>Lepidoptera</taxon>
        <taxon>Glossata</taxon>
        <taxon>Ditrysia</taxon>
        <taxon>Tineoidea</taxon>
        <taxon>Psychidae</taxon>
        <taxon>Oiketicinae</taxon>
        <taxon>Eumeta</taxon>
    </lineage>
</organism>
<keyword evidence="2" id="KW-1185">Reference proteome</keyword>
<evidence type="ECO:0000313" key="1">
    <source>
        <dbReference type="EMBL" id="GBP47071.1"/>
    </source>
</evidence>